<dbReference type="Proteomes" id="UP000282378">
    <property type="component" value="Unassembled WGS sequence"/>
</dbReference>
<name>A0A3M2U4T0_PSEYM</name>
<evidence type="ECO:0000313" key="2">
    <source>
        <dbReference type="EMBL" id="RML22009.1"/>
    </source>
</evidence>
<sequence length="44" mass="5203">MAILLAHLLAFIWFTQYGMRPMPPPRPDFEPAHGQFDDRPMHRP</sequence>
<comment type="caution">
    <text evidence="2">The sequence shown here is derived from an EMBL/GenBank/DDBJ whole genome shotgun (WGS) entry which is preliminary data.</text>
</comment>
<accession>A0A3M2U4T0</accession>
<evidence type="ECO:0000256" key="1">
    <source>
        <dbReference type="SAM" id="MobiDB-lite"/>
    </source>
</evidence>
<gene>
    <name evidence="2" type="ORF">APX70_07338</name>
</gene>
<feature type="non-terminal residue" evidence="2">
    <location>
        <position position="44"/>
    </location>
</feature>
<feature type="compositionally biased region" description="Basic and acidic residues" evidence="1">
    <location>
        <begin position="27"/>
        <end position="44"/>
    </location>
</feature>
<organism evidence="2 3">
    <name type="scientific">Pseudomonas syringae pv. maculicola</name>
    <dbReference type="NCBI Taxonomy" id="59511"/>
    <lineage>
        <taxon>Bacteria</taxon>
        <taxon>Pseudomonadati</taxon>
        <taxon>Pseudomonadota</taxon>
        <taxon>Gammaproteobacteria</taxon>
        <taxon>Pseudomonadales</taxon>
        <taxon>Pseudomonadaceae</taxon>
        <taxon>Pseudomonas</taxon>
    </lineage>
</organism>
<dbReference type="AlphaFoldDB" id="A0A3M2U4T0"/>
<dbReference type="EMBL" id="RBNL01004856">
    <property type="protein sequence ID" value="RML22009.1"/>
    <property type="molecule type" value="Genomic_DNA"/>
</dbReference>
<evidence type="ECO:0000313" key="3">
    <source>
        <dbReference type="Proteomes" id="UP000282378"/>
    </source>
</evidence>
<feature type="region of interest" description="Disordered" evidence="1">
    <location>
        <begin position="24"/>
        <end position="44"/>
    </location>
</feature>
<reference evidence="2 3" key="1">
    <citation type="submission" date="2018-08" db="EMBL/GenBank/DDBJ databases">
        <title>Recombination of ecologically and evolutionarily significant loci maintains genetic cohesion in the Pseudomonas syringae species complex.</title>
        <authorList>
            <person name="Dillon M."/>
            <person name="Thakur S."/>
            <person name="Almeida R.N.D."/>
            <person name="Weir B.S."/>
            <person name="Guttman D.S."/>
        </authorList>
    </citation>
    <scope>NUCLEOTIDE SEQUENCE [LARGE SCALE GENOMIC DNA]</scope>
    <source>
        <strain evidence="2 3">88_10</strain>
    </source>
</reference>
<proteinExistence type="predicted"/>
<protein>
    <submittedName>
        <fullName evidence="2">Uncharacterized protein</fullName>
    </submittedName>
</protein>